<gene>
    <name evidence="1" type="ORF">M231_05019</name>
</gene>
<accession>A0A4Q1BJ88</accession>
<evidence type="ECO:0000313" key="1">
    <source>
        <dbReference type="EMBL" id="RXK37686.1"/>
    </source>
</evidence>
<dbReference type="Proteomes" id="UP000289152">
    <property type="component" value="Unassembled WGS sequence"/>
</dbReference>
<sequence>MSYYTPTYNYPQRRSGGFFSSLFCSSRPSSSTYRPSYSTSYAPPPYAGNMGSRSPRKYKSAPPVYYGGGGGGGGYYGNGRGKKGVRFGGTSVRTYGYY</sequence>
<dbReference type="AlphaFoldDB" id="A0A4Q1BJ88"/>
<evidence type="ECO:0000313" key="2">
    <source>
        <dbReference type="Proteomes" id="UP000289152"/>
    </source>
</evidence>
<name>A0A4Q1BJ88_TREME</name>
<keyword evidence="2" id="KW-1185">Reference proteome</keyword>
<protein>
    <submittedName>
        <fullName evidence="1">Uncharacterized protein</fullName>
    </submittedName>
</protein>
<comment type="caution">
    <text evidence="1">The sequence shown here is derived from an EMBL/GenBank/DDBJ whole genome shotgun (WGS) entry which is preliminary data.</text>
</comment>
<reference evidence="1 2" key="1">
    <citation type="submission" date="2016-06" db="EMBL/GenBank/DDBJ databases">
        <title>Evolution of pathogenesis and genome organization in the Tremellales.</title>
        <authorList>
            <person name="Cuomo C."/>
            <person name="Litvintseva A."/>
            <person name="Heitman J."/>
            <person name="Chen Y."/>
            <person name="Sun S."/>
            <person name="Springer D."/>
            <person name="Dromer F."/>
            <person name="Young S."/>
            <person name="Zeng Q."/>
            <person name="Chapman S."/>
            <person name="Gujja S."/>
            <person name="Saif S."/>
            <person name="Birren B."/>
        </authorList>
    </citation>
    <scope>NUCLEOTIDE SEQUENCE [LARGE SCALE GENOMIC DNA]</scope>
    <source>
        <strain evidence="1 2">ATCC 28783</strain>
    </source>
</reference>
<dbReference type="EMBL" id="SDIL01000062">
    <property type="protein sequence ID" value="RXK37686.1"/>
    <property type="molecule type" value="Genomic_DNA"/>
</dbReference>
<organism evidence="1 2">
    <name type="scientific">Tremella mesenterica</name>
    <name type="common">Jelly fungus</name>
    <dbReference type="NCBI Taxonomy" id="5217"/>
    <lineage>
        <taxon>Eukaryota</taxon>
        <taxon>Fungi</taxon>
        <taxon>Dikarya</taxon>
        <taxon>Basidiomycota</taxon>
        <taxon>Agaricomycotina</taxon>
        <taxon>Tremellomycetes</taxon>
        <taxon>Tremellales</taxon>
        <taxon>Tremellaceae</taxon>
        <taxon>Tremella</taxon>
    </lineage>
</organism>
<dbReference type="InParanoid" id="A0A4Q1BJ88"/>
<proteinExistence type="predicted"/>